<evidence type="ECO:0000313" key="3">
    <source>
        <dbReference type="EMBL" id="CAD5115741.1"/>
    </source>
</evidence>
<evidence type="ECO:0000259" key="2">
    <source>
        <dbReference type="PROSITE" id="PS51673"/>
    </source>
</evidence>
<feature type="region of interest" description="Disordered" evidence="1">
    <location>
        <begin position="22"/>
        <end position="124"/>
    </location>
</feature>
<proteinExistence type="predicted"/>
<accession>A0A7I8VHS4</accession>
<dbReference type="PANTHER" id="PTHR31796">
    <property type="entry name" value="SUZ DOMAIN-CONTAINING PROTEIN 1"/>
    <property type="match status" value="1"/>
</dbReference>
<dbReference type="PANTHER" id="PTHR31796:SF2">
    <property type="entry name" value="SUZ DOMAIN-CONTAINING PROTEIN 1"/>
    <property type="match status" value="1"/>
</dbReference>
<dbReference type="Proteomes" id="UP000549394">
    <property type="component" value="Unassembled WGS sequence"/>
</dbReference>
<keyword evidence="4" id="KW-1185">Reference proteome</keyword>
<evidence type="ECO:0000256" key="1">
    <source>
        <dbReference type="SAM" id="MobiDB-lite"/>
    </source>
</evidence>
<dbReference type="InterPro" id="IPR024771">
    <property type="entry name" value="SUZ"/>
</dbReference>
<protein>
    <submittedName>
        <fullName evidence="3">DgyrCDS4686</fullName>
    </submittedName>
</protein>
<feature type="compositionally biased region" description="Basic and acidic residues" evidence="1">
    <location>
        <begin position="37"/>
        <end position="53"/>
    </location>
</feature>
<organism evidence="3 4">
    <name type="scientific">Dimorphilus gyrociliatus</name>
    <dbReference type="NCBI Taxonomy" id="2664684"/>
    <lineage>
        <taxon>Eukaryota</taxon>
        <taxon>Metazoa</taxon>
        <taxon>Spiralia</taxon>
        <taxon>Lophotrochozoa</taxon>
        <taxon>Annelida</taxon>
        <taxon>Polychaeta</taxon>
        <taxon>Polychaeta incertae sedis</taxon>
        <taxon>Dinophilidae</taxon>
        <taxon>Dimorphilus</taxon>
    </lineage>
</organism>
<evidence type="ECO:0000313" key="4">
    <source>
        <dbReference type="Proteomes" id="UP000549394"/>
    </source>
</evidence>
<dbReference type="Pfam" id="PF12752">
    <property type="entry name" value="SUZ"/>
    <property type="match status" value="1"/>
</dbReference>
<dbReference type="AlphaFoldDB" id="A0A7I8VHS4"/>
<reference evidence="3 4" key="1">
    <citation type="submission" date="2020-08" db="EMBL/GenBank/DDBJ databases">
        <authorList>
            <person name="Hejnol A."/>
        </authorList>
    </citation>
    <scope>NUCLEOTIDE SEQUENCE [LARGE SCALE GENOMIC DNA]</scope>
</reference>
<comment type="caution">
    <text evidence="3">The sequence shown here is derived from an EMBL/GenBank/DDBJ whole genome shotgun (WGS) entry which is preliminary data.</text>
</comment>
<dbReference type="EMBL" id="CAJFCJ010000006">
    <property type="protein sequence ID" value="CAD5115741.1"/>
    <property type="molecule type" value="Genomic_DNA"/>
</dbReference>
<feature type="compositionally biased region" description="Polar residues" evidence="1">
    <location>
        <begin position="22"/>
        <end position="34"/>
    </location>
</feature>
<name>A0A7I8VHS4_9ANNE</name>
<dbReference type="PROSITE" id="PS51673">
    <property type="entry name" value="SUZ"/>
    <property type="match status" value="1"/>
</dbReference>
<feature type="domain" description="SUZ" evidence="2">
    <location>
        <begin position="42"/>
        <end position="107"/>
    </location>
</feature>
<dbReference type="OrthoDB" id="5373615at2759"/>
<feature type="compositionally biased region" description="Basic and acidic residues" evidence="1">
    <location>
        <begin position="88"/>
        <end position="100"/>
    </location>
</feature>
<gene>
    <name evidence="3" type="ORF">DGYR_LOCUS4448</name>
</gene>
<feature type="compositionally biased region" description="Basic and acidic residues" evidence="1">
    <location>
        <begin position="107"/>
        <end position="124"/>
    </location>
</feature>
<feature type="compositionally biased region" description="Polar residues" evidence="1">
    <location>
        <begin position="74"/>
        <end position="87"/>
    </location>
</feature>
<sequence>MAENHEVESWEDLDVNDELQNKLNNTKPNFTSVNIKARKESTKPTILREDTDRTQYTPQVRILRRSPEERPKNETNLTQKTPSTWKSVEQREQEYKEARLRIFGSEENEKSDSASGDEKPNSNR</sequence>
<dbReference type="InterPro" id="IPR039228">
    <property type="entry name" value="SZRD1"/>
</dbReference>